<feature type="region of interest" description="Disordered" evidence="6">
    <location>
        <begin position="296"/>
        <end position="340"/>
    </location>
</feature>
<evidence type="ECO:0000313" key="8">
    <source>
        <dbReference type="EMBL" id="MBK0393159.1"/>
    </source>
</evidence>
<evidence type="ECO:0000256" key="3">
    <source>
        <dbReference type="ARBA" id="ARBA00022777"/>
    </source>
</evidence>
<proteinExistence type="predicted"/>
<dbReference type="GO" id="GO:0005524">
    <property type="term" value="F:ATP binding"/>
    <property type="evidence" value="ECO:0007669"/>
    <property type="project" value="UniProtKB-UniRule"/>
</dbReference>
<keyword evidence="9" id="KW-1185">Reference proteome</keyword>
<dbReference type="Pfam" id="PF26309">
    <property type="entry name" value="DUF8082"/>
    <property type="match status" value="1"/>
</dbReference>
<feature type="domain" description="Protein kinase" evidence="7">
    <location>
        <begin position="12"/>
        <end position="272"/>
    </location>
</feature>
<keyword evidence="3 8" id="KW-0418">Kinase</keyword>
<organism evidence="8 9">
    <name type="scientific">Ramlibacter algicola</name>
    <dbReference type="NCBI Taxonomy" id="2795217"/>
    <lineage>
        <taxon>Bacteria</taxon>
        <taxon>Pseudomonadati</taxon>
        <taxon>Pseudomonadota</taxon>
        <taxon>Betaproteobacteria</taxon>
        <taxon>Burkholderiales</taxon>
        <taxon>Comamonadaceae</taxon>
        <taxon>Ramlibacter</taxon>
    </lineage>
</organism>
<evidence type="ECO:0000256" key="2">
    <source>
        <dbReference type="ARBA" id="ARBA00022741"/>
    </source>
</evidence>
<dbReference type="EMBL" id="JAEDAO010000001">
    <property type="protein sequence ID" value="MBK0393159.1"/>
    <property type="molecule type" value="Genomic_DNA"/>
</dbReference>
<feature type="region of interest" description="Disordered" evidence="6">
    <location>
        <begin position="403"/>
        <end position="428"/>
    </location>
</feature>
<evidence type="ECO:0000259" key="7">
    <source>
        <dbReference type="PROSITE" id="PS50011"/>
    </source>
</evidence>
<dbReference type="PANTHER" id="PTHR43289:SF6">
    <property type="entry name" value="SERINE_THREONINE-PROTEIN KINASE NEKL-3"/>
    <property type="match status" value="1"/>
</dbReference>
<accession>A0A934UQY2</accession>
<dbReference type="PANTHER" id="PTHR43289">
    <property type="entry name" value="MITOGEN-ACTIVATED PROTEIN KINASE KINASE KINASE 20-RELATED"/>
    <property type="match status" value="1"/>
</dbReference>
<dbReference type="Gene3D" id="1.10.510.10">
    <property type="entry name" value="Transferase(Phosphotransferase) domain 1"/>
    <property type="match status" value="1"/>
</dbReference>
<dbReference type="AlphaFoldDB" id="A0A934UQY2"/>
<keyword evidence="2 5" id="KW-0547">Nucleotide-binding</keyword>
<dbReference type="InterPro" id="IPR011009">
    <property type="entry name" value="Kinase-like_dom_sf"/>
</dbReference>
<dbReference type="Pfam" id="PF00069">
    <property type="entry name" value="Pkinase"/>
    <property type="match status" value="1"/>
</dbReference>
<keyword evidence="4 5" id="KW-0067">ATP-binding</keyword>
<dbReference type="RefSeq" id="WP_200788144.1">
    <property type="nucleotide sequence ID" value="NZ_JAEDAO010000001.1"/>
</dbReference>
<reference evidence="8" key="1">
    <citation type="submission" date="2020-12" db="EMBL/GenBank/DDBJ databases">
        <title>Ramlibacter sp. nov., isolated from a freshwater alga, Cryptomonas.</title>
        <authorList>
            <person name="Kim H.M."/>
            <person name="Jeon C.O."/>
        </authorList>
    </citation>
    <scope>NUCLEOTIDE SEQUENCE</scope>
    <source>
        <strain evidence="8">CrO1</strain>
    </source>
</reference>
<feature type="binding site" evidence="5">
    <location>
        <position position="41"/>
    </location>
    <ligand>
        <name>ATP</name>
        <dbReference type="ChEBI" id="CHEBI:30616"/>
    </ligand>
</feature>
<dbReference type="PROSITE" id="PS00107">
    <property type="entry name" value="PROTEIN_KINASE_ATP"/>
    <property type="match status" value="1"/>
</dbReference>
<name>A0A934UQY2_9BURK</name>
<sequence>MPAPIPSRIGSYLVRGVVGSGAMGIVYLAHDPAIDRPVVVKTIHRRLLEGGDDEAGVTARFRIEAQAAGRLTHRNIVPVYQFGEDDDCAYIVMEYVAGRNLRDYIQAPRKLQLPHVLCLMLQLLDGLHYAHEHGVVHRDIKPANLLVATDGRLKITDFGIARTESSTLTRGNFVVGSPGYIAPEQYTDRSVDRRADVFSSGVLLYQMLSGTTPFAGTDEAIMYKIVYEPHKPLGEAVDDASLLPFDAVLDRALAKDPAQRFPTAWAMRSALLELAGADVPDVLPADVVLAPKVEGLQAPPSPAPSRDAVGSAGSLSQPASTQPPVPRSQPGTGQSIPVPTGWDSEVLAEVERELAQHVGPVARVLVRRAARGATSVAAVRHAVASAIPESAARERFLAKAGPARTGTVPAAGSRFQPTAPGLDVPSGRPMRDGDVDKAAATLLPSLGPIARVVARRCAAQAQTREQFVARVVEQLAPTVDARRVQDDLWRVLG</sequence>
<dbReference type="SMART" id="SM00220">
    <property type="entry name" value="S_TKc"/>
    <property type="match status" value="1"/>
</dbReference>
<gene>
    <name evidence="8" type="ORF">I8E28_11215</name>
</gene>
<dbReference type="InterPro" id="IPR017441">
    <property type="entry name" value="Protein_kinase_ATP_BS"/>
</dbReference>
<dbReference type="PROSITE" id="PS00108">
    <property type="entry name" value="PROTEIN_KINASE_ST"/>
    <property type="match status" value="1"/>
</dbReference>
<dbReference type="InterPro" id="IPR000719">
    <property type="entry name" value="Prot_kinase_dom"/>
</dbReference>
<evidence type="ECO:0000256" key="5">
    <source>
        <dbReference type="PROSITE-ProRule" id="PRU10141"/>
    </source>
</evidence>
<dbReference type="Gene3D" id="3.30.200.20">
    <property type="entry name" value="Phosphorylase Kinase, domain 1"/>
    <property type="match status" value="1"/>
</dbReference>
<dbReference type="Proteomes" id="UP000617041">
    <property type="component" value="Unassembled WGS sequence"/>
</dbReference>
<evidence type="ECO:0000256" key="1">
    <source>
        <dbReference type="ARBA" id="ARBA00022679"/>
    </source>
</evidence>
<comment type="caution">
    <text evidence="8">The sequence shown here is derived from an EMBL/GenBank/DDBJ whole genome shotgun (WGS) entry which is preliminary data.</text>
</comment>
<dbReference type="InterPro" id="IPR008271">
    <property type="entry name" value="Ser/Thr_kinase_AS"/>
</dbReference>
<evidence type="ECO:0000256" key="4">
    <source>
        <dbReference type="ARBA" id="ARBA00022840"/>
    </source>
</evidence>
<evidence type="ECO:0000256" key="6">
    <source>
        <dbReference type="SAM" id="MobiDB-lite"/>
    </source>
</evidence>
<dbReference type="CDD" id="cd14014">
    <property type="entry name" value="STKc_PknB_like"/>
    <property type="match status" value="1"/>
</dbReference>
<dbReference type="SUPFAM" id="SSF56112">
    <property type="entry name" value="Protein kinase-like (PK-like)"/>
    <property type="match status" value="1"/>
</dbReference>
<dbReference type="InterPro" id="IPR058395">
    <property type="entry name" value="DUF8082"/>
</dbReference>
<dbReference type="PROSITE" id="PS50011">
    <property type="entry name" value="PROTEIN_KINASE_DOM"/>
    <property type="match status" value="1"/>
</dbReference>
<dbReference type="GO" id="GO:0004674">
    <property type="term" value="F:protein serine/threonine kinase activity"/>
    <property type="evidence" value="ECO:0007669"/>
    <property type="project" value="TreeGrafter"/>
</dbReference>
<evidence type="ECO:0000313" key="9">
    <source>
        <dbReference type="Proteomes" id="UP000617041"/>
    </source>
</evidence>
<protein>
    <submittedName>
        <fullName evidence="8">Protein kinase</fullName>
    </submittedName>
</protein>
<keyword evidence="1" id="KW-0808">Transferase</keyword>